<dbReference type="Pfam" id="PF04069">
    <property type="entry name" value="OpuAC"/>
    <property type="match status" value="1"/>
</dbReference>
<evidence type="ECO:0000256" key="1">
    <source>
        <dbReference type="SAM" id="SignalP"/>
    </source>
</evidence>
<dbReference type="EMBL" id="FBWK01000030">
    <property type="protein sequence ID" value="CUX27842.1"/>
    <property type="molecule type" value="Genomic_DNA"/>
</dbReference>
<dbReference type="SUPFAM" id="SSF53850">
    <property type="entry name" value="Periplasmic binding protein-like II"/>
    <property type="match status" value="1"/>
</dbReference>
<evidence type="ECO:0000313" key="4">
    <source>
        <dbReference type="Proteomes" id="UP000191988"/>
    </source>
</evidence>
<proteinExistence type="predicted"/>
<evidence type="ECO:0000259" key="2">
    <source>
        <dbReference type="Pfam" id="PF04069"/>
    </source>
</evidence>
<organism evidence="3 4">
    <name type="scientific">Agrobacterium tomkonis CFBP 6623</name>
    <dbReference type="NCBI Taxonomy" id="1183432"/>
    <lineage>
        <taxon>Bacteria</taxon>
        <taxon>Pseudomonadati</taxon>
        <taxon>Pseudomonadota</taxon>
        <taxon>Alphaproteobacteria</taxon>
        <taxon>Hyphomicrobiales</taxon>
        <taxon>Rhizobiaceae</taxon>
        <taxon>Rhizobium/Agrobacterium group</taxon>
        <taxon>Agrobacterium</taxon>
        <taxon>Agrobacterium tumefaciens complex</taxon>
    </lineage>
</organism>
<dbReference type="STRING" id="1183432.AGR3A_Cc360010"/>
<protein>
    <submittedName>
        <fullName evidence="3">ABC transporter, substrate binding protein</fullName>
    </submittedName>
</protein>
<dbReference type="Gene3D" id="3.40.190.100">
    <property type="entry name" value="Glycine betaine-binding periplasmic protein, domain 2"/>
    <property type="match status" value="1"/>
</dbReference>
<gene>
    <name evidence="3" type="primary">proX</name>
    <name evidence="3" type="ORF">AGR3A_Cc360010</name>
</gene>
<dbReference type="AlphaFoldDB" id="A0A1S7PWZ8"/>
<accession>A0A1S7PWZ8</accession>
<feature type="domain" description="ABC-type glycine betaine transport system substrate-binding" evidence="2">
    <location>
        <begin position="32"/>
        <end position="315"/>
    </location>
</feature>
<keyword evidence="4" id="KW-1185">Reference proteome</keyword>
<keyword evidence="1" id="KW-0732">Signal</keyword>
<evidence type="ECO:0000313" key="3">
    <source>
        <dbReference type="EMBL" id="CUX27842.1"/>
    </source>
</evidence>
<dbReference type="Gene3D" id="3.40.190.10">
    <property type="entry name" value="Periplasmic binding protein-like II"/>
    <property type="match status" value="1"/>
</dbReference>
<feature type="signal peptide" evidence="1">
    <location>
        <begin position="1"/>
        <end position="26"/>
    </location>
</feature>
<dbReference type="CDD" id="cd13641">
    <property type="entry name" value="PBP2_HisX_like"/>
    <property type="match status" value="1"/>
</dbReference>
<dbReference type="InterPro" id="IPR007210">
    <property type="entry name" value="ABC_Gly_betaine_transp_sub-bd"/>
</dbReference>
<name>A0A1S7PWZ8_9HYPH</name>
<dbReference type="GO" id="GO:0043190">
    <property type="term" value="C:ATP-binding cassette (ABC) transporter complex"/>
    <property type="evidence" value="ECO:0007669"/>
    <property type="project" value="InterPro"/>
</dbReference>
<dbReference type="GO" id="GO:0022857">
    <property type="term" value="F:transmembrane transporter activity"/>
    <property type="evidence" value="ECO:0007669"/>
    <property type="project" value="InterPro"/>
</dbReference>
<reference evidence="4" key="1">
    <citation type="submission" date="2016-01" db="EMBL/GenBank/DDBJ databases">
        <authorList>
            <person name="Regsiter A."/>
            <person name="william w."/>
        </authorList>
    </citation>
    <scope>NUCLEOTIDE SEQUENCE [LARGE SCALE GENOMIC DNA]</scope>
    <source>
        <strain evidence="4">CFBP 6623</strain>
    </source>
</reference>
<dbReference type="RefSeq" id="WP_046798608.1">
    <property type="nucleotide sequence ID" value="NZ_LT009723.1"/>
</dbReference>
<sequence length="336" mass="36628">MKKLLASTILVTGFIIAAGAANSANAAEECGSITIAEMNWASAGVAAYVDKFIMENGYDCTVNVVSGDTMPTFASMNEKGQPDMAPELWVNAVREPLDAAVKDGRMVEASKILSEGGIEGWWIPKFIADAHPDIKTVEDALKHPELFPAPEDASKGAVHNCPSGWNCQVTTTNLYKAREGDKKGFTLVDTGSAAGLDGSIANAFEKKQGWLGYYWSPTAILGKYEMVKLDDGVELDRAHFDECTAKVDCADPKVNAYPVADVFTVITKDFEGKAGVTMDYLKARNWDNKMVAEILAWMDENQGTNEDGAEYFLENHEETWTKWVPAEVAEKIKASM</sequence>
<feature type="chain" id="PRO_5010556384" evidence="1">
    <location>
        <begin position="27"/>
        <end position="336"/>
    </location>
</feature>
<dbReference type="Proteomes" id="UP000191988">
    <property type="component" value="Unassembled WGS sequence"/>
</dbReference>